<dbReference type="GO" id="GO:0004622">
    <property type="term" value="F:phosphatidylcholine lysophospholipase activity"/>
    <property type="evidence" value="ECO:0007669"/>
    <property type="project" value="TreeGrafter"/>
</dbReference>
<gene>
    <name evidence="3" type="ORF">LOC68_22355</name>
</gene>
<dbReference type="InterPro" id="IPR036514">
    <property type="entry name" value="SGNH_hydro_sf"/>
</dbReference>
<organism evidence="3 4">
    <name type="scientific">Blastopirellula sediminis</name>
    <dbReference type="NCBI Taxonomy" id="2894196"/>
    <lineage>
        <taxon>Bacteria</taxon>
        <taxon>Pseudomonadati</taxon>
        <taxon>Planctomycetota</taxon>
        <taxon>Planctomycetia</taxon>
        <taxon>Pirellulales</taxon>
        <taxon>Pirellulaceae</taxon>
        <taxon>Blastopirellula</taxon>
    </lineage>
</organism>
<dbReference type="RefSeq" id="WP_230222862.1">
    <property type="nucleotide sequence ID" value="NZ_JAJKFT010000010.1"/>
</dbReference>
<dbReference type="Proteomes" id="UP001139103">
    <property type="component" value="Unassembled WGS sequence"/>
</dbReference>
<sequence length="403" mass="44487">MSTPFRTSLRAALLIAVTLIAATNSFAQDKLEKSRQRLASGEPTKIVCFGDSITGVYYHSGSKRAWCDMLGLLLQQAYPGAKLEMINAGVSGHTTVNALARIERDVLKKEPNLVVIGFGMNDVARTPFEEFAPNLREIIRRCQEVGAEVVLCTPNAVSETEPRPEVKVAKYSEAIRAVAAELQLPVVDIFTSWKQLREDDPVGWSLLMSDEIHPNMTGHIRFAELIGSTIVGRPLKFDKTPPPIETLKTTLGRLAKGETVKLVAAPPFDTIIPAQFRKLYPEAKFDVVVWPAEEQTIAAAAEWAKQVRGLKPDLVVSPFPPKAIEASQEEFIRDYEWVLNYSLPQSKGAAWDVVPVLPIDSHPAYADLAARIIAGKELRFISRPSGDKRSADEIVAAWIAEHK</sequence>
<dbReference type="SUPFAM" id="SSF52266">
    <property type="entry name" value="SGNH hydrolase"/>
    <property type="match status" value="1"/>
</dbReference>
<name>A0A9X1MT70_9BACT</name>
<feature type="signal peptide" evidence="1">
    <location>
        <begin position="1"/>
        <end position="27"/>
    </location>
</feature>
<dbReference type="Pfam" id="PF13472">
    <property type="entry name" value="Lipase_GDSL_2"/>
    <property type="match status" value="1"/>
</dbReference>
<feature type="chain" id="PRO_5040811579" evidence="1">
    <location>
        <begin position="28"/>
        <end position="403"/>
    </location>
</feature>
<evidence type="ECO:0000313" key="3">
    <source>
        <dbReference type="EMBL" id="MCC9631144.1"/>
    </source>
</evidence>
<dbReference type="Gene3D" id="3.40.50.1110">
    <property type="entry name" value="SGNH hydrolase"/>
    <property type="match status" value="1"/>
</dbReference>
<protein>
    <submittedName>
        <fullName evidence="3">SGNH/GDSL hydrolase family protein</fullName>
    </submittedName>
</protein>
<dbReference type="InterPro" id="IPR013830">
    <property type="entry name" value="SGNH_hydro"/>
</dbReference>
<dbReference type="AlphaFoldDB" id="A0A9X1MT70"/>
<proteinExistence type="predicted"/>
<comment type="caution">
    <text evidence="3">The sequence shown here is derived from an EMBL/GenBank/DDBJ whole genome shotgun (WGS) entry which is preliminary data.</text>
</comment>
<dbReference type="CDD" id="cd01834">
    <property type="entry name" value="SGNH_hydrolase_like_2"/>
    <property type="match status" value="1"/>
</dbReference>
<reference evidence="3" key="1">
    <citation type="submission" date="2021-11" db="EMBL/GenBank/DDBJ databases">
        <title>Genome sequence.</title>
        <authorList>
            <person name="Sun Q."/>
        </authorList>
    </citation>
    <scope>NUCLEOTIDE SEQUENCE</scope>
    <source>
        <strain evidence="3">JC732</strain>
    </source>
</reference>
<evidence type="ECO:0000313" key="4">
    <source>
        <dbReference type="Proteomes" id="UP001139103"/>
    </source>
</evidence>
<accession>A0A9X1MT70</accession>
<dbReference type="PANTHER" id="PTHR30383:SF5">
    <property type="entry name" value="SGNH HYDROLASE-TYPE ESTERASE DOMAIN-CONTAINING PROTEIN"/>
    <property type="match status" value="1"/>
</dbReference>
<dbReference type="InterPro" id="IPR051532">
    <property type="entry name" value="Ester_Hydrolysis_Enzymes"/>
</dbReference>
<feature type="domain" description="SGNH hydrolase-type esterase" evidence="2">
    <location>
        <begin position="48"/>
        <end position="219"/>
    </location>
</feature>
<evidence type="ECO:0000259" key="2">
    <source>
        <dbReference type="Pfam" id="PF13472"/>
    </source>
</evidence>
<dbReference type="EMBL" id="JAJKFT010000010">
    <property type="protein sequence ID" value="MCC9631144.1"/>
    <property type="molecule type" value="Genomic_DNA"/>
</dbReference>
<dbReference type="PANTHER" id="PTHR30383">
    <property type="entry name" value="THIOESTERASE 1/PROTEASE 1/LYSOPHOSPHOLIPASE L1"/>
    <property type="match status" value="1"/>
</dbReference>
<keyword evidence="3" id="KW-0378">Hydrolase</keyword>
<keyword evidence="4" id="KW-1185">Reference proteome</keyword>
<evidence type="ECO:0000256" key="1">
    <source>
        <dbReference type="SAM" id="SignalP"/>
    </source>
</evidence>
<keyword evidence="1" id="KW-0732">Signal</keyword>